<reference evidence="1" key="1">
    <citation type="submission" date="2019-08" db="EMBL/GenBank/DDBJ databases">
        <authorList>
            <person name="Kucharzyk K."/>
            <person name="Murdoch R.W."/>
            <person name="Higgins S."/>
            <person name="Loffler F."/>
        </authorList>
    </citation>
    <scope>NUCLEOTIDE SEQUENCE</scope>
</reference>
<evidence type="ECO:0000313" key="1">
    <source>
        <dbReference type="EMBL" id="MPN24675.1"/>
    </source>
</evidence>
<organism evidence="1">
    <name type="scientific">bioreactor metagenome</name>
    <dbReference type="NCBI Taxonomy" id="1076179"/>
    <lineage>
        <taxon>unclassified sequences</taxon>
        <taxon>metagenomes</taxon>
        <taxon>ecological metagenomes</taxon>
    </lineage>
</organism>
<gene>
    <name evidence="1" type="ORF">SDC9_172077</name>
</gene>
<accession>A0A645GDB9</accession>
<comment type="caution">
    <text evidence="1">The sequence shown here is derived from an EMBL/GenBank/DDBJ whole genome shotgun (WGS) entry which is preliminary data.</text>
</comment>
<dbReference type="EMBL" id="VSSQ01073597">
    <property type="protein sequence ID" value="MPN24675.1"/>
    <property type="molecule type" value="Genomic_DNA"/>
</dbReference>
<name>A0A645GDB9_9ZZZZ</name>
<sequence>MMTIISPINRAGVRNLPTMSTTDASFTHSTQISTKNAIEATSGFTPGKMGETPISKVVAAVLGMASIGPTHSTTSVDSSTAGILPMRQVIPSISLSHFSMARMASIASPISAM</sequence>
<protein>
    <submittedName>
        <fullName evidence="1">Uncharacterized protein</fullName>
    </submittedName>
</protein>
<dbReference type="AlphaFoldDB" id="A0A645GDB9"/>
<proteinExistence type="predicted"/>